<proteinExistence type="predicted"/>
<protein>
    <submittedName>
        <fullName evidence="1">Uncharacterized protein</fullName>
    </submittedName>
</protein>
<organism evidence="1 2">
    <name type="scientific">Scortum barcoo</name>
    <name type="common">barcoo grunter</name>
    <dbReference type="NCBI Taxonomy" id="214431"/>
    <lineage>
        <taxon>Eukaryota</taxon>
        <taxon>Metazoa</taxon>
        <taxon>Chordata</taxon>
        <taxon>Craniata</taxon>
        <taxon>Vertebrata</taxon>
        <taxon>Euteleostomi</taxon>
        <taxon>Actinopterygii</taxon>
        <taxon>Neopterygii</taxon>
        <taxon>Teleostei</taxon>
        <taxon>Neoteleostei</taxon>
        <taxon>Acanthomorphata</taxon>
        <taxon>Eupercaria</taxon>
        <taxon>Centrarchiformes</taxon>
        <taxon>Terapontoidei</taxon>
        <taxon>Terapontidae</taxon>
        <taxon>Scortum</taxon>
    </lineage>
</organism>
<gene>
    <name evidence="1" type="ORF">L3Q82_014788</name>
</gene>
<dbReference type="Proteomes" id="UP000831701">
    <property type="component" value="Chromosome 18"/>
</dbReference>
<reference evidence="1" key="1">
    <citation type="submission" date="2022-04" db="EMBL/GenBank/DDBJ databases">
        <title>Jade perch genome.</title>
        <authorList>
            <person name="Chao B."/>
        </authorList>
    </citation>
    <scope>NUCLEOTIDE SEQUENCE</scope>
    <source>
        <strain evidence="1">CB-2022</strain>
    </source>
</reference>
<evidence type="ECO:0000313" key="1">
    <source>
        <dbReference type="EMBL" id="KAI3358350.1"/>
    </source>
</evidence>
<evidence type="ECO:0000313" key="2">
    <source>
        <dbReference type="Proteomes" id="UP000831701"/>
    </source>
</evidence>
<name>A0ACB8VSE5_9TELE</name>
<keyword evidence="2" id="KW-1185">Reference proteome</keyword>
<sequence length="235" mass="25594">MKLTSALSKENNRDRGYKGNPEGKEVKKPWRGLGGRSRRGPWQPDPQLTKLVLHVGTSVHGTSTSLVGKEPELVEEVERFQLDIVGPHLGHTFCTGSGTKILERGWTLFYAGVALGERRRAGVGLLITPHLSASKLGFTPVDGRVASLRLWVGERVLTVVCCYAPNSSSEYPPFLGSLGRVLDSAPTGDSIILLGDFNAHMGNDSMTWKAVIRRSGLPNLNPSGVQLFVHNEHHV</sequence>
<accession>A0ACB8VSE5</accession>
<dbReference type="EMBL" id="CM041548">
    <property type="protein sequence ID" value="KAI3358350.1"/>
    <property type="molecule type" value="Genomic_DNA"/>
</dbReference>
<comment type="caution">
    <text evidence="1">The sequence shown here is derived from an EMBL/GenBank/DDBJ whole genome shotgun (WGS) entry which is preliminary data.</text>
</comment>